<dbReference type="Pfam" id="PF00781">
    <property type="entry name" value="DAGK_cat"/>
    <property type="match status" value="1"/>
</dbReference>
<gene>
    <name evidence="13" type="primary">dagK_2</name>
    <name evidence="13" type="ORF">HRbin17_01898</name>
</gene>
<dbReference type="Pfam" id="PF19279">
    <property type="entry name" value="YegS_C"/>
    <property type="match status" value="1"/>
</dbReference>
<keyword evidence="5" id="KW-0547">Nucleotide-binding</keyword>
<keyword evidence="6 13" id="KW-0418">Kinase</keyword>
<keyword evidence="4" id="KW-0479">Metal-binding</keyword>
<proteinExistence type="predicted"/>
<accession>A0A2H5XDX5</accession>
<dbReference type="EMBL" id="BEHT01000026">
    <property type="protein sequence ID" value="GBC99376.1"/>
    <property type="molecule type" value="Genomic_DNA"/>
</dbReference>
<dbReference type="PANTHER" id="PTHR12358:SF106">
    <property type="entry name" value="LIPID KINASE YEGS"/>
    <property type="match status" value="1"/>
</dbReference>
<evidence type="ECO:0000256" key="6">
    <source>
        <dbReference type="ARBA" id="ARBA00022777"/>
    </source>
</evidence>
<keyword evidence="2" id="KW-0444">Lipid biosynthesis</keyword>
<evidence type="ECO:0000256" key="4">
    <source>
        <dbReference type="ARBA" id="ARBA00022723"/>
    </source>
</evidence>
<evidence type="ECO:0000256" key="2">
    <source>
        <dbReference type="ARBA" id="ARBA00022516"/>
    </source>
</evidence>
<evidence type="ECO:0000313" key="14">
    <source>
        <dbReference type="Proteomes" id="UP000236173"/>
    </source>
</evidence>
<evidence type="ECO:0000256" key="1">
    <source>
        <dbReference type="ARBA" id="ARBA00001946"/>
    </source>
</evidence>
<dbReference type="Proteomes" id="UP000236173">
    <property type="component" value="Unassembled WGS sequence"/>
</dbReference>
<evidence type="ECO:0000256" key="10">
    <source>
        <dbReference type="ARBA" id="ARBA00023209"/>
    </source>
</evidence>
<comment type="cofactor">
    <cofactor evidence="1">
        <name>Mg(2+)</name>
        <dbReference type="ChEBI" id="CHEBI:18420"/>
    </cofactor>
</comment>
<dbReference type="Gene3D" id="2.60.200.40">
    <property type="match status" value="1"/>
</dbReference>
<dbReference type="InterPro" id="IPR017438">
    <property type="entry name" value="ATP-NAD_kinase_N"/>
</dbReference>
<dbReference type="GO" id="GO:0046872">
    <property type="term" value="F:metal ion binding"/>
    <property type="evidence" value="ECO:0007669"/>
    <property type="project" value="UniProtKB-KW"/>
</dbReference>
<protein>
    <submittedName>
        <fullName evidence="13">Diacylglycerol kinase</fullName>
        <ecNumber evidence="13">2.7.1.107</ecNumber>
    </submittedName>
</protein>
<name>A0A2H5XDX5_9BACT</name>
<dbReference type="GO" id="GO:0005524">
    <property type="term" value="F:ATP binding"/>
    <property type="evidence" value="ECO:0007669"/>
    <property type="project" value="UniProtKB-KW"/>
</dbReference>
<keyword evidence="7" id="KW-0067">ATP-binding</keyword>
<keyword evidence="3 13" id="KW-0808">Transferase</keyword>
<dbReference type="PANTHER" id="PTHR12358">
    <property type="entry name" value="SPHINGOSINE KINASE"/>
    <property type="match status" value="1"/>
</dbReference>
<evidence type="ECO:0000256" key="9">
    <source>
        <dbReference type="ARBA" id="ARBA00023098"/>
    </source>
</evidence>
<dbReference type="EC" id="2.7.1.107" evidence="13"/>
<keyword evidence="8" id="KW-0460">Magnesium</keyword>
<evidence type="ECO:0000256" key="7">
    <source>
        <dbReference type="ARBA" id="ARBA00022840"/>
    </source>
</evidence>
<evidence type="ECO:0000256" key="3">
    <source>
        <dbReference type="ARBA" id="ARBA00022679"/>
    </source>
</evidence>
<keyword evidence="11" id="KW-1208">Phospholipid metabolism</keyword>
<dbReference type="GO" id="GO:0005886">
    <property type="term" value="C:plasma membrane"/>
    <property type="evidence" value="ECO:0007669"/>
    <property type="project" value="TreeGrafter"/>
</dbReference>
<dbReference type="AlphaFoldDB" id="A0A2H5XDX5"/>
<dbReference type="PROSITE" id="PS50146">
    <property type="entry name" value="DAGK"/>
    <property type="match status" value="1"/>
</dbReference>
<dbReference type="InterPro" id="IPR050187">
    <property type="entry name" value="Lipid_Phosphate_FormReg"/>
</dbReference>
<dbReference type="InterPro" id="IPR016064">
    <property type="entry name" value="NAD/diacylglycerol_kinase_sf"/>
</dbReference>
<organism evidence="13 14">
    <name type="scientific">Candidatus Fervidibacter japonicus</name>
    <dbReference type="NCBI Taxonomy" id="2035412"/>
    <lineage>
        <taxon>Bacteria</taxon>
        <taxon>Candidatus Fervidibacterota</taxon>
        <taxon>Candidatus Fervidibacter</taxon>
    </lineage>
</organism>
<dbReference type="Gene3D" id="3.40.50.10330">
    <property type="entry name" value="Probable inorganic polyphosphate/atp-NAD kinase, domain 1"/>
    <property type="match status" value="1"/>
</dbReference>
<evidence type="ECO:0000313" key="13">
    <source>
        <dbReference type="EMBL" id="GBC99376.1"/>
    </source>
</evidence>
<dbReference type="SMART" id="SM00046">
    <property type="entry name" value="DAGKc"/>
    <property type="match status" value="1"/>
</dbReference>
<keyword evidence="9" id="KW-0443">Lipid metabolism</keyword>
<dbReference type="InterPro" id="IPR001206">
    <property type="entry name" value="Diacylglycerol_kinase_cat_dom"/>
</dbReference>
<feature type="domain" description="DAGKc" evidence="12">
    <location>
        <begin position="1"/>
        <end position="128"/>
    </location>
</feature>
<dbReference type="NCBIfam" id="TIGR00147">
    <property type="entry name" value="YegS/Rv2252/BmrU family lipid kinase"/>
    <property type="match status" value="1"/>
</dbReference>
<dbReference type="InterPro" id="IPR005218">
    <property type="entry name" value="Diacylglycerol/lipid_kinase"/>
</dbReference>
<reference evidence="14" key="1">
    <citation type="submission" date="2017-09" db="EMBL/GenBank/DDBJ databases">
        <title>Metaegenomics of thermophilic ammonia-oxidizing enrichment culture.</title>
        <authorList>
            <person name="Kato S."/>
            <person name="Suzuki K."/>
        </authorList>
    </citation>
    <scope>NUCLEOTIDE SEQUENCE [LARGE SCALE GENOMIC DNA]</scope>
</reference>
<evidence type="ECO:0000256" key="5">
    <source>
        <dbReference type="ARBA" id="ARBA00022741"/>
    </source>
</evidence>
<dbReference type="SUPFAM" id="SSF111331">
    <property type="entry name" value="NAD kinase/diacylglycerol kinase-like"/>
    <property type="match status" value="1"/>
</dbReference>
<dbReference type="InterPro" id="IPR045540">
    <property type="entry name" value="YegS/DAGK_C"/>
</dbReference>
<dbReference type="GO" id="GO:0004143">
    <property type="term" value="F:ATP-dependent diacylglycerol kinase activity"/>
    <property type="evidence" value="ECO:0007669"/>
    <property type="project" value="UniProtKB-EC"/>
</dbReference>
<evidence type="ECO:0000259" key="12">
    <source>
        <dbReference type="PROSITE" id="PS50146"/>
    </source>
</evidence>
<sequence>MRSVLIVNPKAKRGRALSLARQAQGELLRHGWQCDLLPSESGEHVRHLTHQALQRGVDAVFVCGGDGTIHHAVQALALSPTPLGIIPCGRGNDLVRALGIPLDPTAAARVIAGGRTHAIDLGVVRGEYFCGIVTCGFDSAVADFAYRHRSIPGGWVGYLGAALVLLARYQFRRVQVDGDGVAFDGRVLLVATANCPAYGGGLWIAPTAQLDDGLLHVCIVRETSKWRILRLLPTVFTGAHIHEPEVSLHAVRKVRLQSDEPLPLFADGEPVGATPATVTVVPSALRVFVP</sequence>
<keyword evidence="10" id="KW-0594">Phospholipid biosynthesis</keyword>
<evidence type="ECO:0000256" key="8">
    <source>
        <dbReference type="ARBA" id="ARBA00022842"/>
    </source>
</evidence>
<dbReference type="GO" id="GO:0008654">
    <property type="term" value="P:phospholipid biosynthetic process"/>
    <property type="evidence" value="ECO:0007669"/>
    <property type="project" value="UniProtKB-KW"/>
</dbReference>
<comment type="caution">
    <text evidence="13">The sequence shown here is derived from an EMBL/GenBank/DDBJ whole genome shotgun (WGS) entry which is preliminary data.</text>
</comment>
<evidence type="ECO:0000256" key="11">
    <source>
        <dbReference type="ARBA" id="ARBA00023264"/>
    </source>
</evidence>